<sequence>MSSSVSKSQSYSSFLSLKSDYEVLEDDCETGQETTYSKPNALSRVVSTVKSITSTAQQINKKYTPLQVFKSTKCKTD</sequence>
<reference evidence="1 2" key="1">
    <citation type="submission" date="2020-08" db="EMBL/GenBank/DDBJ databases">
        <authorList>
            <person name="Hejnol A."/>
        </authorList>
    </citation>
    <scope>NUCLEOTIDE SEQUENCE [LARGE SCALE GENOMIC DNA]</scope>
</reference>
<proteinExistence type="predicted"/>
<gene>
    <name evidence="1" type="ORF">DGYR_LOCUS11491</name>
</gene>
<comment type="caution">
    <text evidence="1">The sequence shown here is derived from an EMBL/GenBank/DDBJ whole genome shotgun (WGS) entry which is preliminary data.</text>
</comment>
<organism evidence="1 2">
    <name type="scientific">Dimorphilus gyrociliatus</name>
    <dbReference type="NCBI Taxonomy" id="2664684"/>
    <lineage>
        <taxon>Eukaryota</taxon>
        <taxon>Metazoa</taxon>
        <taxon>Spiralia</taxon>
        <taxon>Lophotrochozoa</taxon>
        <taxon>Annelida</taxon>
        <taxon>Polychaeta</taxon>
        <taxon>Polychaeta incertae sedis</taxon>
        <taxon>Dinophilidae</taxon>
        <taxon>Dimorphilus</taxon>
    </lineage>
</organism>
<name>A0A7I8W5L6_9ANNE</name>
<accession>A0A7I8W5L6</accession>
<dbReference type="Proteomes" id="UP000549394">
    <property type="component" value="Unassembled WGS sequence"/>
</dbReference>
<dbReference type="EMBL" id="CAJFCJ010000019">
    <property type="protein sequence ID" value="CAD5123859.1"/>
    <property type="molecule type" value="Genomic_DNA"/>
</dbReference>
<evidence type="ECO:0000313" key="1">
    <source>
        <dbReference type="EMBL" id="CAD5123859.1"/>
    </source>
</evidence>
<dbReference type="AlphaFoldDB" id="A0A7I8W5L6"/>
<keyword evidence="2" id="KW-1185">Reference proteome</keyword>
<evidence type="ECO:0000313" key="2">
    <source>
        <dbReference type="Proteomes" id="UP000549394"/>
    </source>
</evidence>
<protein>
    <submittedName>
        <fullName evidence="1">DgyrCDS12165</fullName>
    </submittedName>
</protein>